<evidence type="ECO:0000313" key="3">
    <source>
        <dbReference type="Proteomes" id="UP001221142"/>
    </source>
</evidence>
<name>A0AAD7BC82_9AGAR</name>
<protein>
    <submittedName>
        <fullName evidence="2">Uncharacterized protein</fullName>
    </submittedName>
</protein>
<dbReference type="Proteomes" id="UP001221142">
    <property type="component" value="Unassembled WGS sequence"/>
</dbReference>
<feature type="chain" id="PRO_5042031920" evidence="1">
    <location>
        <begin position="20"/>
        <end position="143"/>
    </location>
</feature>
<accession>A0AAD7BC82</accession>
<dbReference type="AlphaFoldDB" id="A0AAD7BC82"/>
<proteinExistence type="predicted"/>
<evidence type="ECO:0000256" key="1">
    <source>
        <dbReference type="SAM" id="SignalP"/>
    </source>
</evidence>
<sequence>MKIYTQLLVFLFYLTSAVADPEDMLDWAQQLEADIASLNEGAQGCNPSIPMLNLDDPWSSPNCFGAPCCCHKSVIRSLLRRESQQIEGTRQALRFSRYGAPVSPDLNACSFAYIVNLHKRLQGWEQDAARRAQSPPKKRSITY</sequence>
<dbReference type="EMBL" id="JARKIF010000022">
    <property type="protein sequence ID" value="KAJ7616460.1"/>
    <property type="molecule type" value="Genomic_DNA"/>
</dbReference>
<gene>
    <name evidence="2" type="ORF">FB45DRAFT_934273</name>
</gene>
<organism evidence="2 3">
    <name type="scientific">Roridomyces roridus</name>
    <dbReference type="NCBI Taxonomy" id="1738132"/>
    <lineage>
        <taxon>Eukaryota</taxon>
        <taxon>Fungi</taxon>
        <taxon>Dikarya</taxon>
        <taxon>Basidiomycota</taxon>
        <taxon>Agaricomycotina</taxon>
        <taxon>Agaricomycetes</taxon>
        <taxon>Agaricomycetidae</taxon>
        <taxon>Agaricales</taxon>
        <taxon>Marasmiineae</taxon>
        <taxon>Mycenaceae</taxon>
        <taxon>Roridomyces</taxon>
    </lineage>
</organism>
<evidence type="ECO:0000313" key="2">
    <source>
        <dbReference type="EMBL" id="KAJ7616460.1"/>
    </source>
</evidence>
<keyword evidence="3" id="KW-1185">Reference proteome</keyword>
<comment type="caution">
    <text evidence="2">The sequence shown here is derived from an EMBL/GenBank/DDBJ whole genome shotgun (WGS) entry which is preliminary data.</text>
</comment>
<keyword evidence="1" id="KW-0732">Signal</keyword>
<feature type="signal peptide" evidence="1">
    <location>
        <begin position="1"/>
        <end position="19"/>
    </location>
</feature>
<reference evidence="2" key="1">
    <citation type="submission" date="2023-03" db="EMBL/GenBank/DDBJ databases">
        <title>Massive genome expansion in bonnet fungi (Mycena s.s.) driven by repeated elements and novel gene families across ecological guilds.</title>
        <authorList>
            <consortium name="Lawrence Berkeley National Laboratory"/>
            <person name="Harder C.B."/>
            <person name="Miyauchi S."/>
            <person name="Viragh M."/>
            <person name="Kuo A."/>
            <person name="Thoen E."/>
            <person name="Andreopoulos B."/>
            <person name="Lu D."/>
            <person name="Skrede I."/>
            <person name="Drula E."/>
            <person name="Henrissat B."/>
            <person name="Morin E."/>
            <person name="Kohler A."/>
            <person name="Barry K."/>
            <person name="LaButti K."/>
            <person name="Morin E."/>
            <person name="Salamov A."/>
            <person name="Lipzen A."/>
            <person name="Mereny Z."/>
            <person name="Hegedus B."/>
            <person name="Baldrian P."/>
            <person name="Stursova M."/>
            <person name="Weitz H."/>
            <person name="Taylor A."/>
            <person name="Grigoriev I.V."/>
            <person name="Nagy L.G."/>
            <person name="Martin F."/>
            <person name="Kauserud H."/>
        </authorList>
    </citation>
    <scope>NUCLEOTIDE SEQUENCE</scope>
    <source>
        <strain evidence="2">9284</strain>
    </source>
</reference>